<evidence type="ECO:0000256" key="1">
    <source>
        <dbReference type="SAM" id="SignalP"/>
    </source>
</evidence>
<keyword evidence="1" id="KW-0732">Signal</keyword>
<organism evidence="3 4">
    <name type="scientific">Halpernia humi</name>
    <dbReference type="NCBI Taxonomy" id="493375"/>
    <lineage>
        <taxon>Bacteria</taxon>
        <taxon>Pseudomonadati</taxon>
        <taxon>Bacteroidota</taxon>
        <taxon>Flavobacteriia</taxon>
        <taxon>Flavobacteriales</taxon>
        <taxon>Weeksellaceae</taxon>
        <taxon>Chryseobacterium group</taxon>
        <taxon>Halpernia</taxon>
    </lineage>
</organism>
<dbReference type="GO" id="GO:0030246">
    <property type="term" value="F:carbohydrate binding"/>
    <property type="evidence" value="ECO:0007669"/>
    <property type="project" value="InterPro"/>
</dbReference>
<accession>A0A1H5U6G8</accession>
<proteinExistence type="predicted"/>
<dbReference type="SUPFAM" id="SSF49344">
    <property type="entry name" value="CBD9-like"/>
    <property type="match status" value="1"/>
</dbReference>
<feature type="domain" description="Carbohydrate-binding" evidence="2">
    <location>
        <begin position="65"/>
        <end position="270"/>
    </location>
</feature>
<evidence type="ECO:0000313" key="4">
    <source>
        <dbReference type="Proteomes" id="UP000236738"/>
    </source>
</evidence>
<gene>
    <name evidence="3" type="ORF">SAMN05421847_0669</name>
</gene>
<dbReference type="EMBL" id="FNUS01000001">
    <property type="protein sequence ID" value="SEF70048.1"/>
    <property type="molecule type" value="Genomic_DNA"/>
</dbReference>
<dbReference type="CDD" id="cd00241">
    <property type="entry name" value="DOMON_like"/>
    <property type="match status" value="1"/>
</dbReference>
<protein>
    <submittedName>
        <fullName evidence="3">Carbohydrate family 9 binding domain-like</fullName>
    </submittedName>
</protein>
<feature type="chain" id="PRO_5009285804" evidence="1">
    <location>
        <begin position="31"/>
        <end position="271"/>
    </location>
</feature>
<dbReference type="RefSeq" id="WP_221405506.1">
    <property type="nucleotide sequence ID" value="NZ_FNUS01000001.1"/>
</dbReference>
<dbReference type="GO" id="GO:0016052">
    <property type="term" value="P:carbohydrate catabolic process"/>
    <property type="evidence" value="ECO:0007669"/>
    <property type="project" value="InterPro"/>
</dbReference>
<sequence length="271" mass="31044">MAILQKIKLNIRVLLLICSSLCFTTNCSNAKVLNAKKSSLENSDLVISKDEGNFEAHQTKHPILVDGFAKEPIWGKSPWYSMNYLWMGKPVNPEDYYGKFKLAWDKNYLYILVEITDDYLNPTLKDGMENYWKGDCVEVFLDEDKSGGDHQYNHQAFAYHVTTEGHIIDFGVKKKPIFLDNNIKVKISKENNKYTWEMAVKIYDKNFSEDSNSNKPVKLFLGKNLGFSISYGDNDGNKTRENFMGSKRSHGQNNDEGYKNADVFGSVLLVK</sequence>
<evidence type="ECO:0000313" key="3">
    <source>
        <dbReference type="EMBL" id="SEF70048.1"/>
    </source>
</evidence>
<keyword evidence="4" id="KW-1185">Reference proteome</keyword>
<dbReference type="InterPro" id="IPR010502">
    <property type="entry name" value="Carb-bd_dom_fam9"/>
</dbReference>
<dbReference type="Pfam" id="PF06452">
    <property type="entry name" value="CBM9_1"/>
    <property type="match status" value="1"/>
</dbReference>
<name>A0A1H5U6G8_9FLAO</name>
<feature type="signal peptide" evidence="1">
    <location>
        <begin position="1"/>
        <end position="30"/>
    </location>
</feature>
<evidence type="ECO:0000259" key="2">
    <source>
        <dbReference type="Pfam" id="PF06452"/>
    </source>
</evidence>
<dbReference type="Gene3D" id="2.60.40.1190">
    <property type="match status" value="1"/>
</dbReference>
<dbReference type="AlphaFoldDB" id="A0A1H5U6G8"/>
<dbReference type="Proteomes" id="UP000236738">
    <property type="component" value="Unassembled WGS sequence"/>
</dbReference>
<dbReference type="GO" id="GO:0004553">
    <property type="term" value="F:hydrolase activity, hydrolyzing O-glycosyl compounds"/>
    <property type="evidence" value="ECO:0007669"/>
    <property type="project" value="InterPro"/>
</dbReference>
<reference evidence="4" key="1">
    <citation type="submission" date="2016-10" db="EMBL/GenBank/DDBJ databases">
        <authorList>
            <person name="Varghese N."/>
            <person name="Submissions S."/>
        </authorList>
    </citation>
    <scope>NUCLEOTIDE SEQUENCE [LARGE SCALE GENOMIC DNA]</scope>
    <source>
        <strain evidence="4">DSM 21580</strain>
    </source>
</reference>